<evidence type="ECO:0000256" key="3">
    <source>
        <dbReference type="ARBA" id="ARBA00022840"/>
    </source>
</evidence>
<dbReference type="FunFam" id="3.40.50.300:FF:000398">
    <property type="entry name" value="Type IV pilus assembly ATPase PilB"/>
    <property type="match status" value="1"/>
</dbReference>
<dbReference type="GO" id="GO:0005524">
    <property type="term" value="F:ATP binding"/>
    <property type="evidence" value="ECO:0007669"/>
    <property type="project" value="UniProtKB-KW"/>
</dbReference>
<sequence>MTATQTNRIGDLLVEKGLLTQDQLLGAMDKQKQLGGKQALGEILVSMGLISEKDRVKALGEQWGVEYIDLTELMIPSEVTNLISQELARRYKMIPVELTGNRIKMAMKNPLDIFATDEIRLMTGKEVIPMIAPEDDILLAINESYRVAAQNLNNVLQTFQAEEVELDRKRPEDLAAEVDQAEADAAPIIQLANALISRAIQEKASDIHIEPGRESIRIRYRVDGILMDGLTVPKNAQNALTSRFKIMADMDIAEKRAPQDGRISMIIQGKQFDFRVSSLPAVYGEKIVMRVLDKSNINIGLHRLGLLPHTFEMFESMLMRSYGIILVTGPTGSGKSTTLYSSLAKVNSGEKNIITIEDPVEYEIPGITQVGVNNKANMTFAAGLKAMLRQDPDIIMVGEMRDQETANIAIEAALTGHLVFSTLHTNDAPGAVARLMDMGVEPFLIASATVGVMAQRLMRRVCDKCKTTYEPPKEAIKRLGMNLDEMERSRVTFYRGRGCEVCKGTGYKGRVGCYELMPVTDKVRELILAHASAYAIREAAIEGGMRSLKEDAMEKILLGMTTLEESLRVIYSG</sequence>
<dbReference type="SUPFAM" id="SSF160246">
    <property type="entry name" value="EspE N-terminal domain-like"/>
    <property type="match status" value="1"/>
</dbReference>
<keyword evidence="4" id="KW-0175">Coiled coil</keyword>
<dbReference type="Gene3D" id="3.30.300.160">
    <property type="entry name" value="Type II secretion system, protein E, N-terminal domain"/>
    <property type="match status" value="1"/>
</dbReference>
<evidence type="ECO:0000313" key="6">
    <source>
        <dbReference type="EMBL" id="MBB6049298.1"/>
    </source>
</evidence>
<dbReference type="InterPro" id="IPR037257">
    <property type="entry name" value="T2SS_E_N_sf"/>
</dbReference>
<feature type="domain" description="Bacterial type II secretion system protein E" evidence="5">
    <location>
        <begin position="388"/>
        <end position="402"/>
    </location>
</feature>
<dbReference type="AlphaFoldDB" id="A0A7W9SNL2"/>
<evidence type="ECO:0000256" key="4">
    <source>
        <dbReference type="SAM" id="Coils"/>
    </source>
</evidence>
<comment type="caution">
    <text evidence="6">The sequence shown here is derived from an EMBL/GenBank/DDBJ whole genome shotgun (WGS) entry which is preliminary data.</text>
</comment>
<gene>
    <name evidence="6" type="ORF">HNQ39_001060</name>
</gene>
<keyword evidence="2" id="KW-0547">Nucleotide-binding</keyword>
<dbReference type="Proteomes" id="UP000520814">
    <property type="component" value="Unassembled WGS sequence"/>
</dbReference>
<evidence type="ECO:0000259" key="5">
    <source>
        <dbReference type="PROSITE" id="PS00662"/>
    </source>
</evidence>
<proteinExistence type="inferred from homology"/>
<reference evidence="6 7" key="1">
    <citation type="submission" date="2020-08" db="EMBL/GenBank/DDBJ databases">
        <title>Genomic Encyclopedia of Type Strains, Phase IV (KMG-IV): sequencing the most valuable type-strain genomes for metagenomic binning, comparative biology and taxonomic classification.</title>
        <authorList>
            <person name="Goeker M."/>
        </authorList>
    </citation>
    <scope>NUCLEOTIDE SEQUENCE [LARGE SCALE GENOMIC DNA]</scope>
    <source>
        <strain evidence="6 7">DSM 23562</strain>
    </source>
</reference>
<dbReference type="InterPro" id="IPR027417">
    <property type="entry name" value="P-loop_NTPase"/>
</dbReference>
<protein>
    <submittedName>
        <fullName evidence="6">Type IV pilus assembly protein PilB</fullName>
    </submittedName>
</protein>
<dbReference type="Gene3D" id="3.40.50.300">
    <property type="entry name" value="P-loop containing nucleotide triphosphate hydrolases"/>
    <property type="match status" value="1"/>
</dbReference>
<dbReference type="Pfam" id="PF05157">
    <property type="entry name" value="MshEN"/>
    <property type="match status" value="1"/>
</dbReference>
<dbReference type="PROSITE" id="PS00662">
    <property type="entry name" value="T2SP_E"/>
    <property type="match status" value="1"/>
</dbReference>
<dbReference type="GO" id="GO:0016887">
    <property type="term" value="F:ATP hydrolysis activity"/>
    <property type="evidence" value="ECO:0007669"/>
    <property type="project" value="TreeGrafter"/>
</dbReference>
<evidence type="ECO:0000313" key="7">
    <source>
        <dbReference type="Proteomes" id="UP000520814"/>
    </source>
</evidence>
<feature type="coiled-coil region" evidence="4">
    <location>
        <begin position="142"/>
        <end position="169"/>
    </location>
</feature>
<dbReference type="SUPFAM" id="SSF52540">
    <property type="entry name" value="P-loop containing nucleoside triphosphate hydrolases"/>
    <property type="match status" value="1"/>
</dbReference>
<organism evidence="6 7">
    <name type="scientific">Armatimonas rosea</name>
    <dbReference type="NCBI Taxonomy" id="685828"/>
    <lineage>
        <taxon>Bacteria</taxon>
        <taxon>Bacillati</taxon>
        <taxon>Armatimonadota</taxon>
        <taxon>Armatimonadia</taxon>
        <taxon>Armatimonadales</taxon>
        <taxon>Armatimonadaceae</taxon>
        <taxon>Armatimonas</taxon>
    </lineage>
</organism>
<dbReference type="PANTHER" id="PTHR30258:SF1">
    <property type="entry name" value="PROTEIN TRANSPORT PROTEIN HOFB HOMOLOG"/>
    <property type="match status" value="1"/>
</dbReference>
<dbReference type="CDD" id="cd01129">
    <property type="entry name" value="PulE-GspE-like"/>
    <property type="match status" value="1"/>
</dbReference>
<dbReference type="FunFam" id="3.30.300.160:FF:000002">
    <property type="entry name" value="Type II secretion system protein E"/>
    <property type="match status" value="1"/>
</dbReference>
<dbReference type="PANTHER" id="PTHR30258">
    <property type="entry name" value="TYPE II SECRETION SYSTEM PROTEIN GSPE-RELATED"/>
    <property type="match status" value="1"/>
</dbReference>
<dbReference type="InterPro" id="IPR007831">
    <property type="entry name" value="T2SS_GspE_N"/>
</dbReference>
<name>A0A7W9SNL2_ARMRO</name>
<keyword evidence="3" id="KW-0067">ATP-binding</keyword>
<dbReference type="Gene3D" id="3.30.450.90">
    <property type="match status" value="1"/>
</dbReference>
<dbReference type="GO" id="GO:0005886">
    <property type="term" value="C:plasma membrane"/>
    <property type="evidence" value="ECO:0007669"/>
    <property type="project" value="TreeGrafter"/>
</dbReference>
<accession>A0A7W9SNL2</accession>
<dbReference type="Pfam" id="PF00437">
    <property type="entry name" value="T2SSE"/>
    <property type="match status" value="1"/>
</dbReference>
<dbReference type="FunFam" id="3.30.450.90:FF:000001">
    <property type="entry name" value="Type II secretion system ATPase GspE"/>
    <property type="match status" value="1"/>
</dbReference>
<dbReference type="RefSeq" id="WP_184192909.1">
    <property type="nucleotide sequence ID" value="NZ_JACHGW010000001.1"/>
</dbReference>
<dbReference type="EMBL" id="JACHGW010000001">
    <property type="protein sequence ID" value="MBB6049298.1"/>
    <property type="molecule type" value="Genomic_DNA"/>
</dbReference>
<evidence type="ECO:0000256" key="2">
    <source>
        <dbReference type="ARBA" id="ARBA00022741"/>
    </source>
</evidence>
<keyword evidence="7" id="KW-1185">Reference proteome</keyword>
<comment type="similarity">
    <text evidence="1">Belongs to the GSP E family.</text>
</comment>
<evidence type="ECO:0000256" key="1">
    <source>
        <dbReference type="ARBA" id="ARBA00006611"/>
    </source>
</evidence>
<dbReference type="InterPro" id="IPR001482">
    <property type="entry name" value="T2SS/T4SS_dom"/>
</dbReference>